<dbReference type="SUPFAM" id="SSF50978">
    <property type="entry name" value="WD40 repeat-like"/>
    <property type="match status" value="1"/>
</dbReference>
<dbReference type="OrthoDB" id="1667587at2759"/>
<dbReference type="PROSITE" id="PS50082">
    <property type="entry name" value="WD_REPEATS_2"/>
    <property type="match status" value="1"/>
</dbReference>
<evidence type="ECO:0000256" key="2">
    <source>
        <dbReference type="ARBA" id="ARBA00022737"/>
    </source>
</evidence>
<sequence>MSTTEHNDILFLNFNQSGSCLAVGTSQGFKILNCEPFGEFYSEIHDEGSGGYNIVEMLFSTSLVTLIGNGDNPDFSPRTLKIINTKKESTICKISFPTPIQSVRMNKTHLVALLRTQIYVYDITTLKLLHVIEIDWNPHCVMTLSPNIKNNILGFPSSIKILLNARIVKNDVIVSKGINISSNEGVSDSITQLKENSTTLKGNVVIYDLSILQPRIIIEAHESEIAALTFSSDGTLLATASVKGTIIRVFNCTSGLRCYQFRRGTYQTRILSMNFSNNNQFLAVTCSNGTIHIFKLNLNTNNNNNNNPTVNEEEVTGMNTYTSFRNIGPHVDEGRNTVSRIIRNSSQQLSRKAMQAIGQMLPSSVTSAWDPMRHFASCKLPQSQTAYETSAVFIDSYKEIDIQSYRDLFGNGLEDIPLPSASEVTKVHIVPVRVGDPNGFLHEYILDPERGGDCPLLSSYPL</sequence>
<dbReference type="OMA" id="AVTMIHA"/>
<evidence type="ECO:0000313" key="5">
    <source>
        <dbReference type="EMBL" id="CCC67454.1"/>
    </source>
</evidence>
<gene>
    <name evidence="5" type="primary">NCAS0A08960</name>
    <name evidence="5" type="ordered locus">NCAS_0A08960</name>
</gene>
<dbReference type="KEGG" id="ncs:NCAS_0A08960"/>
<dbReference type="GeneID" id="96900933"/>
<reference evidence="5 6" key="1">
    <citation type="journal article" date="2011" name="Proc. Natl. Acad. Sci. U.S.A.">
        <title>Evolutionary erosion of yeast sex chromosomes by mating-type switching accidents.</title>
        <authorList>
            <person name="Gordon J.L."/>
            <person name="Armisen D."/>
            <person name="Proux-Wera E."/>
            <person name="Oheigeartaigh S.S."/>
            <person name="Byrne K.P."/>
            <person name="Wolfe K.H."/>
        </authorList>
    </citation>
    <scope>NUCLEOTIDE SEQUENCE [LARGE SCALE GENOMIC DNA]</scope>
    <source>
        <strain evidence="6">ATCC 76901 / BCRC 22586 / CBS 4309 / NBRC 1992 / NRRL Y-12630</strain>
    </source>
</reference>
<evidence type="ECO:0000256" key="3">
    <source>
        <dbReference type="ARBA" id="ARBA00025740"/>
    </source>
</evidence>
<dbReference type="Pfam" id="PF21032">
    <property type="entry name" value="PROPPIN"/>
    <property type="match status" value="2"/>
</dbReference>
<feature type="repeat" description="WD" evidence="4">
    <location>
        <begin position="218"/>
        <end position="246"/>
    </location>
</feature>
<dbReference type="Gene3D" id="2.130.10.10">
    <property type="entry name" value="YVTN repeat-like/Quinoprotein amine dehydrogenase"/>
    <property type="match status" value="1"/>
</dbReference>
<dbReference type="Proteomes" id="UP000001640">
    <property type="component" value="Chromosome 1"/>
</dbReference>
<evidence type="ECO:0000256" key="1">
    <source>
        <dbReference type="ARBA" id="ARBA00022574"/>
    </source>
</evidence>
<dbReference type="GO" id="GO:0005737">
    <property type="term" value="C:cytoplasm"/>
    <property type="evidence" value="ECO:0007669"/>
    <property type="project" value="UniProtKB-ARBA"/>
</dbReference>
<dbReference type="EMBL" id="HE576752">
    <property type="protein sequence ID" value="CCC67454.1"/>
    <property type="molecule type" value="Genomic_DNA"/>
</dbReference>
<dbReference type="STRING" id="1064592.G0V7K6"/>
<dbReference type="HOGENOM" id="CLU_025895_5_2_1"/>
<keyword evidence="1 4" id="KW-0853">WD repeat</keyword>
<dbReference type="AlphaFoldDB" id="G0V7K6"/>
<dbReference type="InterPro" id="IPR036322">
    <property type="entry name" value="WD40_repeat_dom_sf"/>
</dbReference>
<accession>G0V7K6</accession>
<dbReference type="InterPro" id="IPR015943">
    <property type="entry name" value="WD40/YVTN_repeat-like_dom_sf"/>
</dbReference>
<proteinExistence type="inferred from homology"/>
<keyword evidence="6" id="KW-1185">Reference proteome</keyword>
<keyword evidence="2" id="KW-0677">Repeat</keyword>
<dbReference type="InterPro" id="IPR001680">
    <property type="entry name" value="WD40_rpt"/>
</dbReference>
<protein>
    <recommendedName>
        <fullName evidence="7">Autophagy-related protein 18</fullName>
    </recommendedName>
</protein>
<evidence type="ECO:0000313" key="6">
    <source>
        <dbReference type="Proteomes" id="UP000001640"/>
    </source>
</evidence>
<reference key="2">
    <citation type="submission" date="2011-08" db="EMBL/GenBank/DDBJ databases">
        <title>Genome sequence of Naumovozyma castellii.</title>
        <authorList>
            <person name="Gordon J.L."/>
            <person name="Armisen D."/>
            <person name="Proux-Wera E."/>
            <person name="OhEigeartaigh S.S."/>
            <person name="Byrne K.P."/>
            <person name="Wolfe K.H."/>
        </authorList>
    </citation>
    <scope>NUCLEOTIDE SEQUENCE</scope>
    <source>
        <strain>Type strain:CBS 4309</strain>
    </source>
</reference>
<dbReference type="InParanoid" id="G0V7K6"/>
<dbReference type="InterPro" id="IPR048720">
    <property type="entry name" value="PROPPIN"/>
</dbReference>
<dbReference type="PANTHER" id="PTHR11227">
    <property type="entry name" value="WD-REPEAT PROTEIN INTERACTING WITH PHOSPHOINOSIDES WIPI -RELATED"/>
    <property type="match status" value="1"/>
</dbReference>
<dbReference type="RefSeq" id="XP_003673835.1">
    <property type="nucleotide sequence ID" value="XM_003673787.1"/>
</dbReference>
<name>G0V7K6_NAUCA</name>
<organism evidence="5 6">
    <name type="scientific">Naumovozyma castellii</name>
    <name type="common">Yeast</name>
    <name type="synonym">Saccharomyces castellii</name>
    <dbReference type="NCBI Taxonomy" id="27288"/>
    <lineage>
        <taxon>Eukaryota</taxon>
        <taxon>Fungi</taxon>
        <taxon>Dikarya</taxon>
        <taxon>Ascomycota</taxon>
        <taxon>Saccharomycotina</taxon>
        <taxon>Saccharomycetes</taxon>
        <taxon>Saccharomycetales</taxon>
        <taxon>Saccharomycetaceae</taxon>
        <taxon>Naumovozyma</taxon>
    </lineage>
</organism>
<dbReference type="SMART" id="SM00320">
    <property type="entry name" value="WD40"/>
    <property type="match status" value="2"/>
</dbReference>
<comment type="similarity">
    <text evidence="3">Belongs to the WD repeat PROPPIN family.</text>
</comment>
<dbReference type="eggNOG" id="KOG2110">
    <property type="taxonomic scope" value="Eukaryota"/>
</dbReference>
<evidence type="ECO:0008006" key="7">
    <source>
        <dbReference type="Google" id="ProtNLM"/>
    </source>
</evidence>
<evidence type="ECO:0000256" key="4">
    <source>
        <dbReference type="PROSITE-ProRule" id="PRU00221"/>
    </source>
</evidence>